<dbReference type="Pfam" id="PF20255">
    <property type="entry name" value="DUF6606"/>
    <property type="match status" value="1"/>
</dbReference>
<dbReference type="EMBL" id="JAOQAV010000042">
    <property type="protein sequence ID" value="KAJ4181151.1"/>
    <property type="molecule type" value="Genomic_DNA"/>
</dbReference>
<dbReference type="GO" id="GO:0006508">
    <property type="term" value="P:proteolysis"/>
    <property type="evidence" value="ECO:0007669"/>
    <property type="project" value="UniProtKB-KW"/>
</dbReference>
<keyword evidence="11" id="KW-1185">Reference proteome</keyword>
<accession>A0A9W8QZF6</accession>
<feature type="region of interest" description="Disordered" evidence="8">
    <location>
        <begin position="1635"/>
        <end position="1654"/>
    </location>
</feature>
<evidence type="ECO:0000256" key="3">
    <source>
        <dbReference type="ARBA" id="ARBA00022670"/>
    </source>
</evidence>
<proteinExistence type="predicted"/>
<evidence type="ECO:0000256" key="2">
    <source>
        <dbReference type="ARBA" id="ARBA00012759"/>
    </source>
</evidence>
<evidence type="ECO:0000256" key="7">
    <source>
        <dbReference type="SAM" id="Coils"/>
    </source>
</evidence>
<dbReference type="PANTHER" id="PTHR13367">
    <property type="entry name" value="UBIQUITIN THIOESTERASE"/>
    <property type="match status" value="1"/>
</dbReference>
<dbReference type="GO" id="GO:0004843">
    <property type="term" value="F:cysteine-type deubiquitinase activity"/>
    <property type="evidence" value="ECO:0007669"/>
    <property type="project" value="UniProtKB-EC"/>
</dbReference>
<feature type="coiled-coil region" evidence="7">
    <location>
        <begin position="498"/>
        <end position="540"/>
    </location>
</feature>
<keyword evidence="5" id="KW-0378">Hydrolase</keyword>
<dbReference type="InterPro" id="IPR046541">
    <property type="entry name" value="DUF6606"/>
</dbReference>
<dbReference type="EC" id="3.4.19.12" evidence="2"/>
<sequence length="2012" mass="228398">METVFHHLVLPPKLPRKFDGDNAELAENLGERLHEALSTLRHVGNPAIWDALDASLRATRTLDQGFLGGDDLLEGFRTVAERESKAPIWLALHVAQQNSALVIHRDVPDENIIFESFQVSAPVRDVLNANHALTWDFPSRAVSVPLHVFNDASFQQNLADFLEQSSSEAFDQFAARAYKGGQSVVEARDYPEPALVNDMLMSLLEGLGKSVTVRQVRKRVRDDYVLDSSETPWRRSPYWLVLRVTVGRLLCAMSKDERIGRVYYKFIICKAVPSPCQARAEKQAASDTLRLAYEHFFYATGAFFEGIVGRAKREVVTQWENYKASIVRPIPLLPGRAPTNDLSLRLPNSGAILLDLLSQGSENTNRGVRLDLPPLQEGTISQVNQLTARYTSLIHREDDFKRPIKSSSHASQQVDMDQAAVAACPLLEDYHPVFIPHALDVLCLMAMEEMEHLARVQEYIAARVKAHTKRGRTIFSNPRCEPAFAYQFVYNTSAGLPMVDLVEKIDKASEEYRKSKESELEDLTERYRELTDMQETASSESPQDYDHEDFLPSDETDEGNAHCAAIVYELLIPKYLAGYRQATWNLYLLGSPLTLIQSPNPMLVLNKFDKLKHFTPKRPDDKYSITLASRKKLFSQTHYRKMKFPKQPHEILRSFGAEFSYYDEASGFWENELPETPWFQHLLGPWLPEGVPDPYENCDQSKEEVYHPTSSDIIANEIDCPQDMPIHEFSAYQRLVSGRGRRWLAMLIELSSSNINFSSEITTTLFTRLALQAGPAILEGGTLREAHIVFHEQPFCKTLHDRLSSWLASLESNCREVHCMGTIITLSLRLYHLCLPGFKEKALDLLVRIRHITSNWIVQLRNEVRVTPEGETARKSSDYAFRAALLCRQTFSIYADSQGPHAALSSEDVQCFFRASIALQEHLLLSVGELSPALKHLLVQDLYTSYRMRVMTKGWVQKSPHCLENAINETWSDAGFEKRAYSSWTFISSKAYSWWATARVEGTKWTAPQVIHYHMIQGHLTVDGKPLGRLPLEMREDEAIKELFGGQHLLTRPSNLLEHQLVNEVEGHQIHFGSKNGKVVIRAIFRGSLLEHVPRTVFKGILGYDLPSGLVDDCVHWLNLQTGKVEMRRKPRIWVPKPSNWILDVHNRQAVRGVGRRTKHGPSLGTYLVEPRSEVGQRIYHIFQGFEDAEKLTIYQPSGAGSLSVEMKRLEIRFSVNFKGLLQCQQLRAEIDPQQDVGALYGLCSQIQLRGIANPDSKSVLVPIGNIRWERRGIHVAVNIANDGLYAKFTVDQLLGRLDCPPEPLLLYLKAALHALTSFPLPDGLTGRTGTEEARHCLIAVRSQPWAPLQRSSQELLSVIRSLSPKRWLYPPGLGIYQKVKWDSRLTMTIQHEGLAPLVDSIALRSKDLETFAPTPETEDEFEFGCDDPAIRSLYLRGRIRRQIYERVCFPMDSAVLLQATHISPYATPSLASKESCQAFQTTRALRELTSGVYVFSHLTSIVKQWETVGGFDKAAVGVDIRSILDLDISELWGSFVHTYRSKASNSAGAYDVHFQLALLAFNSKTSMTVVSWLVALSKNSALRAFEPPKRPECEDFDSFDPSKPLAFKDFHVFEAPSGETLTALVLNKQPTYEDWLEDTPEKETPEEETPDEEDLKSIADQYYAMQAEEATRIASLIVHEGPGLHLSKGEFERLVQELSIERIYLEIAWENLQPELQRLSYNLELSVYLLQVDEAIKEIRQRQSPAISEKQNEIWNSKPATLTSLKPTHSNGVFKVPHLASSLMKKDIHFNHATKGQATMDQLSRSFANRNLRKDDKAPKTFSLVPQEMTTLSRIFKRFTASPETTRQQYGNDLEASLEALIHDRKVNKKPKRMPFAGELSQAIAQSLEVLHDHVSAIRASLSDGEAGFQWLDAGNLWPCLSPVMLLEQLRHSNQSHSSPKMQNELLLYGVLFTKLQRLVRMRDAELWRDEKRSREEQEHEGHSNWSPLEHPEWLLLEIDNNILINVFPLA</sequence>
<organism evidence="10 11">
    <name type="scientific">Fusarium falciforme</name>
    <dbReference type="NCBI Taxonomy" id="195108"/>
    <lineage>
        <taxon>Eukaryota</taxon>
        <taxon>Fungi</taxon>
        <taxon>Dikarya</taxon>
        <taxon>Ascomycota</taxon>
        <taxon>Pezizomycotina</taxon>
        <taxon>Sordariomycetes</taxon>
        <taxon>Hypocreomycetidae</taxon>
        <taxon>Hypocreales</taxon>
        <taxon>Nectriaceae</taxon>
        <taxon>Fusarium</taxon>
        <taxon>Fusarium solani species complex</taxon>
    </lineage>
</organism>
<keyword evidence="4" id="KW-0833">Ubl conjugation pathway</keyword>
<evidence type="ECO:0000313" key="10">
    <source>
        <dbReference type="EMBL" id="KAJ4181151.1"/>
    </source>
</evidence>
<dbReference type="InterPro" id="IPR051346">
    <property type="entry name" value="OTU_Deubiquitinase"/>
</dbReference>
<dbReference type="Proteomes" id="UP001152087">
    <property type="component" value="Unassembled WGS sequence"/>
</dbReference>
<name>A0A9W8QZF6_9HYPO</name>
<evidence type="ECO:0000256" key="4">
    <source>
        <dbReference type="ARBA" id="ARBA00022786"/>
    </source>
</evidence>
<evidence type="ECO:0000256" key="1">
    <source>
        <dbReference type="ARBA" id="ARBA00000707"/>
    </source>
</evidence>
<keyword evidence="6" id="KW-0788">Thiol protease</keyword>
<reference evidence="10" key="1">
    <citation type="submission" date="2022-09" db="EMBL/GenBank/DDBJ databases">
        <title>Fusarium specimens isolated from Avocado Roots.</title>
        <authorList>
            <person name="Stajich J."/>
            <person name="Roper C."/>
            <person name="Heimlech-Rivalta G."/>
        </authorList>
    </citation>
    <scope>NUCLEOTIDE SEQUENCE</scope>
    <source>
        <strain evidence="10">A02</strain>
    </source>
</reference>
<evidence type="ECO:0000256" key="8">
    <source>
        <dbReference type="SAM" id="MobiDB-lite"/>
    </source>
</evidence>
<evidence type="ECO:0000259" key="9">
    <source>
        <dbReference type="Pfam" id="PF20255"/>
    </source>
</evidence>
<protein>
    <recommendedName>
        <fullName evidence="2">ubiquitinyl hydrolase 1</fullName>
        <ecNumber evidence="2">3.4.19.12</ecNumber>
    </recommendedName>
</protein>
<evidence type="ECO:0000256" key="6">
    <source>
        <dbReference type="ARBA" id="ARBA00022807"/>
    </source>
</evidence>
<feature type="domain" description="DUF6606" evidence="9">
    <location>
        <begin position="4"/>
        <end position="270"/>
    </location>
</feature>
<evidence type="ECO:0000256" key="5">
    <source>
        <dbReference type="ARBA" id="ARBA00022801"/>
    </source>
</evidence>
<comment type="caution">
    <text evidence="10">The sequence shown here is derived from an EMBL/GenBank/DDBJ whole genome shotgun (WGS) entry which is preliminary data.</text>
</comment>
<comment type="catalytic activity">
    <reaction evidence="1">
        <text>Thiol-dependent hydrolysis of ester, thioester, amide, peptide and isopeptide bonds formed by the C-terminal Gly of ubiquitin (a 76-residue protein attached to proteins as an intracellular targeting signal).</text>
        <dbReference type="EC" id="3.4.19.12"/>
    </reaction>
</comment>
<gene>
    <name evidence="10" type="ORF">NW755_011193</name>
</gene>
<evidence type="ECO:0000313" key="11">
    <source>
        <dbReference type="Proteomes" id="UP001152087"/>
    </source>
</evidence>
<keyword evidence="7" id="KW-0175">Coiled coil</keyword>
<keyword evidence="3" id="KW-0645">Protease</keyword>
<dbReference type="PANTHER" id="PTHR13367:SF33">
    <property type="entry name" value="P-LOOP CONTAINING NUCLEOSIDE TRIPHOSPHATE HYDROLASE PROTEIN"/>
    <property type="match status" value="1"/>
</dbReference>